<protein>
    <recommendedName>
        <fullName evidence="5">Rhodopsin</fullName>
    </recommendedName>
</protein>
<evidence type="ECO:0008006" key="5">
    <source>
        <dbReference type="Google" id="ProtNLM"/>
    </source>
</evidence>
<keyword evidence="2" id="KW-0472">Membrane</keyword>
<sequence length="117" mass="13286">MVLCWSSPLATARFSTIFSVLLLVLLSCCCCCFLAYKCCRSAFDGFLPQSGKHDEGQPDPYAQQYPMQQYPSQSYPQNQGYPPNQGYPQQGYPQQGYPQQGYPQQSYPQTYPSHPTY</sequence>
<evidence type="ECO:0000313" key="4">
    <source>
        <dbReference type="Proteomes" id="UP000024635"/>
    </source>
</evidence>
<evidence type="ECO:0000256" key="1">
    <source>
        <dbReference type="SAM" id="MobiDB-lite"/>
    </source>
</evidence>
<name>A0A016RWK6_9BILA</name>
<feature type="region of interest" description="Disordered" evidence="1">
    <location>
        <begin position="50"/>
        <end position="117"/>
    </location>
</feature>
<evidence type="ECO:0000313" key="3">
    <source>
        <dbReference type="EMBL" id="EYB82359.1"/>
    </source>
</evidence>
<proteinExistence type="predicted"/>
<comment type="caution">
    <text evidence="3">The sequence shown here is derived from an EMBL/GenBank/DDBJ whole genome shotgun (WGS) entry which is preliminary data.</text>
</comment>
<evidence type="ECO:0000256" key="2">
    <source>
        <dbReference type="SAM" id="Phobius"/>
    </source>
</evidence>
<keyword evidence="2" id="KW-1133">Transmembrane helix</keyword>
<feature type="transmembrane region" description="Helical" evidence="2">
    <location>
        <begin position="12"/>
        <end position="36"/>
    </location>
</feature>
<gene>
    <name evidence="3" type="primary">Acey_s0361.g3468</name>
    <name evidence="3" type="ORF">Y032_0361g3468</name>
</gene>
<keyword evidence="4" id="KW-1185">Reference proteome</keyword>
<feature type="compositionally biased region" description="Low complexity" evidence="1">
    <location>
        <begin position="58"/>
        <end position="117"/>
    </location>
</feature>
<reference evidence="4" key="1">
    <citation type="journal article" date="2015" name="Nat. Genet.">
        <title>The genome and transcriptome of the zoonotic hookworm Ancylostoma ceylanicum identify infection-specific gene families.</title>
        <authorList>
            <person name="Schwarz E.M."/>
            <person name="Hu Y."/>
            <person name="Antoshechkin I."/>
            <person name="Miller M.M."/>
            <person name="Sternberg P.W."/>
            <person name="Aroian R.V."/>
        </authorList>
    </citation>
    <scope>NUCLEOTIDE SEQUENCE</scope>
    <source>
        <strain evidence="4">HY135</strain>
    </source>
</reference>
<accession>A0A016RWK6</accession>
<organism evidence="3 4">
    <name type="scientific">Ancylostoma ceylanicum</name>
    <dbReference type="NCBI Taxonomy" id="53326"/>
    <lineage>
        <taxon>Eukaryota</taxon>
        <taxon>Metazoa</taxon>
        <taxon>Ecdysozoa</taxon>
        <taxon>Nematoda</taxon>
        <taxon>Chromadorea</taxon>
        <taxon>Rhabditida</taxon>
        <taxon>Rhabditina</taxon>
        <taxon>Rhabditomorpha</taxon>
        <taxon>Strongyloidea</taxon>
        <taxon>Ancylostomatidae</taxon>
        <taxon>Ancylostomatinae</taxon>
        <taxon>Ancylostoma</taxon>
    </lineage>
</organism>
<dbReference type="AlphaFoldDB" id="A0A016RWK6"/>
<keyword evidence="2" id="KW-0812">Transmembrane</keyword>
<dbReference type="EMBL" id="JARK01001697">
    <property type="protein sequence ID" value="EYB82359.1"/>
    <property type="molecule type" value="Genomic_DNA"/>
</dbReference>
<dbReference type="Proteomes" id="UP000024635">
    <property type="component" value="Unassembled WGS sequence"/>
</dbReference>